<name>A0ABM3QZG4_SPIOL</name>
<protein>
    <recommendedName>
        <fullName evidence="1">Retrovirus-related Pol polyprotein from transposon TNT 1-94-like beta-barrel domain-containing protein</fullName>
    </recommendedName>
</protein>
<reference evidence="2" key="1">
    <citation type="journal article" date="2021" name="Nat. Commun.">
        <title>Genomic analyses provide insights into spinach domestication and the genetic basis of agronomic traits.</title>
        <authorList>
            <person name="Cai X."/>
            <person name="Sun X."/>
            <person name="Xu C."/>
            <person name="Sun H."/>
            <person name="Wang X."/>
            <person name="Ge C."/>
            <person name="Zhang Z."/>
            <person name="Wang Q."/>
            <person name="Fei Z."/>
            <person name="Jiao C."/>
            <person name="Wang Q."/>
        </authorList>
    </citation>
    <scope>NUCLEOTIDE SEQUENCE [LARGE SCALE GENOMIC DNA]</scope>
    <source>
        <strain evidence="2">cv. Varoflay</strain>
    </source>
</reference>
<dbReference type="Pfam" id="PF22936">
    <property type="entry name" value="Pol_BBD"/>
    <property type="match status" value="1"/>
</dbReference>
<accession>A0ABM3QZG4</accession>
<evidence type="ECO:0000313" key="3">
    <source>
        <dbReference type="RefSeq" id="XP_056688755.1"/>
    </source>
</evidence>
<proteinExistence type="predicted"/>
<evidence type="ECO:0000259" key="1">
    <source>
        <dbReference type="Pfam" id="PF22936"/>
    </source>
</evidence>
<gene>
    <name evidence="3" type="primary">LOC110787602</name>
</gene>
<dbReference type="Proteomes" id="UP000813463">
    <property type="component" value="Chromosome 6"/>
</dbReference>
<feature type="domain" description="Retrovirus-related Pol polyprotein from transposon TNT 1-94-like beta-barrel" evidence="1">
    <location>
        <begin position="225"/>
        <end position="281"/>
    </location>
</feature>
<dbReference type="GeneID" id="110787602"/>
<dbReference type="RefSeq" id="XP_056688755.1">
    <property type="nucleotide sequence ID" value="XM_056832777.1"/>
</dbReference>
<dbReference type="InterPro" id="IPR054722">
    <property type="entry name" value="PolX-like_BBD"/>
</dbReference>
<keyword evidence="2" id="KW-1185">Reference proteome</keyword>
<sequence>MSIAMDNSMMNKTLYDLSNLEPLDGKNCKTVAPDSSLLEKDAKKTAEALTKKEKDNKLVKDHILHHVNGILFDLLITNQSSKSIWDTLQKKYRADDAGKKKYVVGMKMCETLQDNVLLEKFPPSWNDYRNSLKHNMNDMNLQELIGHMRIEEANRLKDKFESLSLNFSKANLVESGAPMGHKAYQYDHRHKRNSNGVSQANLVEKNEVIVAVFVEANLVEKKLEWILDTGASKHFCANKAIMTDFEDASDGDNVYMGNSSIAGVLGKGKVHLKLTSEKTLIFE</sequence>
<reference evidence="3" key="2">
    <citation type="submission" date="2025-08" db="UniProtKB">
        <authorList>
            <consortium name="RefSeq"/>
        </authorList>
    </citation>
    <scope>IDENTIFICATION</scope>
    <source>
        <tissue evidence="3">Leaf</tissue>
    </source>
</reference>
<dbReference type="PANTHER" id="PTHR47592">
    <property type="entry name" value="PBF68 PROTEIN"/>
    <property type="match status" value="1"/>
</dbReference>
<evidence type="ECO:0000313" key="2">
    <source>
        <dbReference type="Proteomes" id="UP000813463"/>
    </source>
</evidence>
<organism evidence="2 3">
    <name type="scientific">Spinacia oleracea</name>
    <name type="common">Spinach</name>
    <dbReference type="NCBI Taxonomy" id="3562"/>
    <lineage>
        <taxon>Eukaryota</taxon>
        <taxon>Viridiplantae</taxon>
        <taxon>Streptophyta</taxon>
        <taxon>Embryophyta</taxon>
        <taxon>Tracheophyta</taxon>
        <taxon>Spermatophyta</taxon>
        <taxon>Magnoliopsida</taxon>
        <taxon>eudicotyledons</taxon>
        <taxon>Gunneridae</taxon>
        <taxon>Pentapetalae</taxon>
        <taxon>Caryophyllales</taxon>
        <taxon>Chenopodiaceae</taxon>
        <taxon>Chenopodioideae</taxon>
        <taxon>Anserineae</taxon>
        <taxon>Spinacia</taxon>
    </lineage>
</organism>
<dbReference type="PANTHER" id="PTHR47592:SF30">
    <property type="entry name" value="CCHC-TYPE DOMAIN-CONTAINING PROTEIN"/>
    <property type="match status" value="1"/>
</dbReference>